<dbReference type="Gene3D" id="1.10.1220.10">
    <property type="entry name" value="Met repressor-like"/>
    <property type="match status" value="1"/>
</dbReference>
<dbReference type="RefSeq" id="WP_123692793.1">
    <property type="nucleotide sequence ID" value="NZ_AP019700.1"/>
</dbReference>
<dbReference type="Pfam" id="PF22513">
    <property type="entry name" value="FitA-like_RHH"/>
    <property type="match status" value="1"/>
</dbReference>
<dbReference type="OrthoDB" id="2389872at2"/>
<evidence type="ECO:0000313" key="4">
    <source>
        <dbReference type="Proteomes" id="UP000278222"/>
    </source>
</evidence>
<dbReference type="EMBL" id="RJKX01000015">
    <property type="protein sequence ID" value="ROP84687.1"/>
    <property type="molecule type" value="Genomic_DNA"/>
</dbReference>
<evidence type="ECO:0000256" key="1">
    <source>
        <dbReference type="SAM" id="MobiDB-lite"/>
    </source>
</evidence>
<dbReference type="Proteomes" id="UP000278222">
    <property type="component" value="Unassembled WGS sequence"/>
</dbReference>
<dbReference type="InterPro" id="IPR013321">
    <property type="entry name" value="Arc_rbn_hlx_hlx"/>
</dbReference>
<organism evidence="3 4">
    <name type="scientific">Stella humosa</name>
    <dbReference type="NCBI Taxonomy" id="94"/>
    <lineage>
        <taxon>Bacteria</taxon>
        <taxon>Pseudomonadati</taxon>
        <taxon>Pseudomonadota</taxon>
        <taxon>Alphaproteobacteria</taxon>
        <taxon>Rhodospirillales</taxon>
        <taxon>Stellaceae</taxon>
        <taxon>Stella</taxon>
    </lineage>
</organism>
<evidence type="ECO:0000313" key="3">
    <source>
        <dbReference type="EMBL" id="ROP84687.1"/>
    </source>
</evidence>
<gene>
    <name evidence="3" type="ORF">EDC65_4042</name>
</gene>
<dbReference type="GO" id="GO:0006355">
    <property type="term" value="P:regulation of DNA-templated transcription"/>
    <property type="evidence" value="ECO:0007669"/>
    <property type="project" value="InterPro"/>
</dbReference>
<sequence length="85" mass="9431">MAQLTVGDIDQDVMERLRALAQSRGQSLEATVREVLGDAVRIEPPASEHIAARIARRFQSIGLDEDLPEFKGTPARPMDAGIRRY</sequence>
<dbReference type="AlphaFoldDB" id="A0A3N1KZS5"/>
<keyword evidence="4" id="KW-1185">Reference proteome</keyword>
<dbReference type="InterPro" id="IPR053853">
    <property type="entry name" value="FitA-like_RHH"/>
</dbReference>
<protein>
    <recommendedName>
        <fullName evidence="2">Antitoxin FitA-like ribbon-helix-helix domain-containing protein</fullName>
    </recommendedName>
</protein>
<dbReference type="InterPro" id="IPR010985">
    <property type="entry name" value="Ribbon_hlx_hlx"/>
</dbReference>
<name>A0A3N1KZS5_9PROT</name>
<comment type="caution">
    <text evidence="3">The sequence shown here is derived from an EMBL/GenBank/DDBJ whole genome shotgun (WGS) entry which is preliminary data.</text>
</comment>
<proteinExistence type="predicted"/>
<feature type="domain" description="Antitoxin FitA-like ribbon-helix-helix" evidence="2">
    <location>
        <begin position="2"/>
        <end position="40"/>
    </location>
</feature>
<evidence type="ECO:0000259" key="2">
    <source>
        <dbReference type="Pfam" id="PF22513"/>
    </source>
</evidence>
<reference evidence="3 4" key="1">
    <citation type="submission" date="2018-11" db="EMBL/GenBank/DDBJ databases">
        <title>Genomic Encyclopedia of Type Strains, Phase IV (KMG-IV): sequencing the most valuable type-strain genomes for metagenomic binning, comparative biology and taxonomic classification.</title>
        <authorList>
            <person name="Goeker M."/>
        </authorList>
    </citation>
    <scope>NUCLEOTIDE SEQUENCE [LARGE SCALE GENOMIC DNA]</scope>
    <source>
        <strain evidence="3 4">DSM 5900</strain>
    </source>
</reference>
<dbReference type="SUPFAM" id="SSF47598">
    <property type="entry name" value="Ribbon-helix-helix"/>
    <property type="match status" value="1"/>
</dbReference>
<feature type="region of interest" description="Disordered" evidence="1">
    <location>
        <begin position="66"/>
        <end position="85"/>
    </location>
</feature>
<accession>A0A3N1KZS5</accession>